<evidence type="ECO:0000313" key="3">
    <source>
        <dbReference type="Proteomes" id="UP000503278"/>
    </source>
</evidence>
<dbReference type="KEGG" id="mrob:HH214_19790"/>
<proteinExistence type="predicted"/>
<gene>
    <name evidence="2" type="ORF">HH214_19790</name>
</gene>
<evidence type="ECO:0000313" key="2">
    <source>
        <dbReference type="EMBL" id="QJD97958.1"/>
    </source>
</evidence>
<name>A0A7L5E5Q8_9SPHI</name>
<organism evidence="2 3">
    <name type="scientific">Mucilaginibacter robiniae</name>
    <dbReference type="NCBI Taxonomy" id="2728022"/>
    <lineage>
        <taxon>Bacteria</taxon>
        <taxon>Pseudomonadati</taxon>
        <taxon>Bacteroidota</taxon>
        <taxon>Sphingobacteriia</taxon>
        <taxon>Sphingobacteriales</taxon>
        <taxon>Sphingobacteriaceae</taxon>
        <taxon>Mucilaginibacter</taxon>
    </lineage>
</organism>
<dbReference type="EMBL" id="CP051682">
    <property type="protein sequence ID" value="QJD97958.1"/>
    <property type="molecule type" value="Genomic_DNA"/>
</dbReference>
<dbReference type="RefSeq" id="WP_169610595.1">
    <property type="nucleotide sequence ID" value="NZ_CP051682.1"/>
</dbReference>
<accession>A0A7L5E5Q8</accession>
<feature type="signal peptide" evidence="1">
    <location>
        <begin position="1"/>
        <end position="18"/>
    </location>
</feature>
<sequence>MNIIFKSAIISVMLLCFAAITLNGCKSTDIASRYTSKYINSNTNKVIAQVPEAYELGYIILALTDYSQRDTNLIDTHSQYYHDVIRYFNNYKNHRAVVLLNQEISRNFKYFHSFRDGLYAFQLSHNRLSLKSDYRIDLNKFNFKRFAPLMRDFASKSNFVKFYNDHQSFYTQLTNYQQQQLTIEAAQKMVEKDYTMSFNSYKIVLSPLMNGYPGTLAINSRRFTECLIFTQTINK</sequence>
<dbReference type="Proteomes" id="UP000503278">
    <property type="component" value="Chromosome"/>
</dbReference>
<reference evidence="2 3" key="1">
    <citation type="submission" date="2020-04" db="EMBL/GenBank/DDBJ databases">
        <title>Genome sequencing of novel species.</title>
        <authorList>
            <person name="Heo J."/>
            <person name="Kim S.-J."/>
            <person name="Kim J.-S."/>
            <person name="Hong S.-B."/>
            <person name="Kwon S.-W."/>
        </authorList>
    </citation>
    <scope>NUCLEOTIDE SEQUENCE [LARGE SCALE GENOMIC DNA]</scope>
    <source>
        <strain evidence="2 3">F39-2</strain>
    </source>
</reference>
<dbReference type="AlphaFoldDB" id="A0A7L5E5Q8"/>
<keyword evidence="3" id="KW-1185">Reference proteome</keyword>
<feature type="chain" id="PRO_5029761095" evidence="1">
    <location>
        <begin position="19"/>
        <end position="235"/>
    </location>
</feature>
<evidence type="ECO:0000256" key="1">
    <source>
        <dbReference type="SAM" id="SignalP"/>
    </source>
</evidence>
<protein>
    <submittedName>
        <fullName evidence="2">DUF4932 domain-containing protein</fullName>
    </submittedName>
</protein>
<keyword evidence="1" id="KW-0732">Signal</keyword>